<accession>A0ABP7PIZ1</accession>
<proteinExistence type="predicted"/>
<evidence type="ECO:0000313" key="1">
    <source>
        <dbReference type="EMBL" id="GAA3966431.1"/>
    </source>
</evidence>
<dbReference type="RefSeq" id="WP_259088845.1">
    <property type="nucleotide sequence ID" value="NZ_BAAAZC010000009.1"/>
</dbReference>
<name>A0ABP7PIZ1_9SPHI</name>
<protein>
    <recommendedName>
        <fullName evidence="3">Addiction module component, TIGR02574 family</fullName>
    </recommendedName>
</protein>
<organism evidence="1 2">
    <name type="scientific">Mucilaginibacter dorajii</name>
    <dbReference type="NCBI Taxonomy" id="692994"/>
    <lineage>
        <taxon>Bacteria</taxon>
        <taxon>Pseudomonadati</taxon>
        <taxon>Bacteroidota</taxon>
        <taxon>Sphingobacteriia</taxon>
        <taxon>Sphingobacteriales</taxon>
        <taxon>Sphingobacteriaceae</taxon>
        <taxon>Mucilaginibacter</taxon>
    </lineage>
</organism>
<evidence type="ECO:0000313" key="2">
    <source>
        <dbReference type="Proteomes" id="UP001500742"/>
    </source>
</evidence>
<sequence length="50" mass="6073">MEDDNKEIDLWDDEDLLNEMKSRMDDYESGKDVGISWEEVKQHLRDRNTK</sequence>
<gene>
    <name evidence="1" type="ORF">GCM10022210_13750</name>
</gene>
<comment type="caution">
    <text evidence="1">The sequence shown here is derived from an EMBL/GenBank/DDBJ whole genome shotgun (WGS) entry which is preliminary data.</text>
</comment>
<reference evidence="2" key="1">
    <citation type="journal article" date="2019" name="Int. J. Syst. Evol. Microbiol.">
        <title>The Global Catalogue of Microorganisms (GCM) 10K type strain sequencing project: providing services to taxonomists for standard genome sequencing and annotation.</title>
        <authorList>
            <consortium name="The Broad Institute Genomics Platform"/>
            <consortium name="The Broad Institute Genome Sequencing Center for Infectious Disease"/>
            <person name="Wu L."/>
            <person name="Ma J."/>
        </authorList>
    </citation>
    <scope>NUCLEOTIDE SEQUENCE [LARGE SCALE GENOMIC DNA]</scope>
    <source>
        <strain evidence="2">JCM 16601</strain>
    </source>
</reference>
<keyword evidence="2" id="KW-1185">Reference proteome</keyword>
<dbReference type="InterPro" id="IPR013406">
    <property type="entry name" value="CHP02574_addiction_mod"/>
</dbReference>
<dbReference type="Proteomes" id="UP001500742">
    <property type="component" value="Unassembled WGS sequence"/>
</dbReference>
<dbReference type="EMBL" id="BAAAZC010000009">
    <property type="protein sequence ID" value="GAA3966431.1"/>
    <property type="molecule type" value="Genomic_DNA"/>
</dbReference>
<evidence type="ECO:0008006" key="3">
    <source>
        <dbReference type="Google" id="ProtNLM"/>
    </source>
</evidence>
<dbReference type="Pfam" id="PF09720">
    <property type="entry name" value="Unstab_antitox"/>
    <property type="match status" value="1"/>
</dbReference>